<dbReference type="PANTHER" id="PTHR44154:SF1">
    <property type="entry name" value="QUINONE OXIDOREDUCTASE"/>
    <property type="match status" value="1"/>
</dbReference>
<organism evidence="3 4">
    <name type="scientific">Mucilaginibacter angelicae</name>
    <dbReference type="NCBI Taxonomy" id="869718"/>
    <lineage>
        <taxon>Bacteria</taxon>
        <taxon>Pseudomonadati</taxon>
        <taxon>Bacteroidota</taxon>
        <taxon>Sphingobacteriia</taxon>
        <taxon>Sphingobacteriales</taxon>
        <taxon>Sphingobacteriaceae</taxon>
        <taxon>Mucilaginibacter</taxon>
    </lineage>
</organism>
<evidence type="ECO:0000313" key="3">
    <source>
        <dbReference type="EMBL" id="MFC0513006.1"/>
    </source>
</evidence>
<dbReference type="PANTHER" id="PTHR44154">
    <property type="entry name" value="QUINONE OXIDOREDUCTASE"/>
    <property type="match status" value="1"/>
</dbReference>
<dbReference type="Gene3D" id="3.90.180.10">
    <property type="entry name" value="Medium-chain alcohol dehydrogenases, catalytic domain"/>
    <property type="match status" value="1"/>
</dbReference>
<keyword evidence="1" id="KW-0521">NADP</keyword>
<sequence length="314" mass="33421">MMKAIVLEGFGSVENLRIREMDIPEPGAGEVLLAVKAISINQADILQRLGKDLKTGRSDMPLIPGWDVSGVVKAAGAEVISFKPGDEVFGMIRYPLPGGTYAEYVSAPAMSLTRKPAAISHEAAAAATMSALTAATALIDLGDVRPGQEVLISGATDGTGHYAIQIAKHLGAQVYGISALASRDFIISLGADLHFDWGDINRRIAAGMLVDFGLDNSGGNWRNEMLQMIRWGGTMVDTFPDPRNIFPDTAAYRGIRGFSDPVRPGAAGMERIAGLLGSNAIKSHIFRTFDLDQMADAHSLAENGAYHGKIVLKT</sequence>
<comment type="caution">
    <text evidence="3">The sequence shown here is derived from an EMBL/GenBank/DDBJ whole genome shotgun (WGS) entry which is preliminary data.</text>
</comment>
<dbReference type="RefSeq" id="WP_377020879.1">
    <property type="nucleotide sequence ID" value="NZ_JBHLTS010000004.1"/>
</dbReference>
<dbReference type="EC" id="1.-.-.-" evidence="3"/>
<accession>A0ABV6L042</accession>
<dbReference type="Gene3D" id="3.40.50.720">
    <property type="entry name" value="NAD(P)-binding Rossmann-like Domain"/>
    <property type="match status" value="1"/>
</dbReference>
<evidence type="ECO:0000313" key="4">
    <source>
        <dbReference type="Proteomes" id="UP001589828"/>
    </source>
</evidence>
<evidence type="ECO:0000256" key="1">
    <source>
        <dbReference type="ARBA" id="ARBA00022857"/>
    </source>
</evidence>
<dbReference type="InterPro" id="IPR051603">
    <property type="entry name" value="Zinc-ADH_QOR/CCCR"/>
</dbReference>
<dbReference type="InterPro" id="IPR020843">
    <property type="entry name" value="ER"/>
</dbReference>
<dbReference type="Pfam" id="PF08240">
    <property type="entry name" value="ADH_N"/>
    <property type="match status" value="1"/>
</dbReference>
<reference evidence="3 4" key="1">
    <citation type="submission" date="2024-09" db="EMBL/GenBank/DDBJ databases">
        <authorList>
            <person name="Sun Q."/>
            <person name="Mori K."/>
        </authorList>
    </citation>
    <scope>NUCLEOTIDE SEQUENCE [LARGE SCALE GENOMIC DNA]</scope>
    <source>
        <strain evidence="3 4">NCAIM B.02415</strain>
    </source>
</reference>
<dbReference type="GO" id="GO:0016491">
    <property type="term" value="F:oxidoreductase activity"/>
    <property type="evidence" value="ECO:0007669"/>
    <property type="project" value="UniProtKB-KW"/>
</dbReference>
<dbReference type="CDD" id="cd05289">
    <property type="entry name" value="MDR_like_2"/>
    <property type="match status" value="1"/>
</dbReference>
<keyword evidence="3" id="KW-0560">Oxidoreductase</keyword>
<dbReference type="EMBL" id="JBHLTS010000004">
    <property type="protein sequence ID" value="MFC0513006.1"/>
    <property type="molecule type" value="Genomic_DNA"/>
</dbReference>
<keyword evidence="4" id="KW-1185">Reference proteome</keyword>
<dbReference type="SMART" id="SM00829">
    <property type="entry name" value="PKS_ER"/>
    <property type="match status" value="1"/>
</dbReference>
<evidence type="ECO:0000259" key="2">
    <source>
        <dbReference type="SMART" id="SM00829"/>
    </source>
</evidence>
<dbReference type="InterPro" id="IPR011032">
    <property type="entry name" value="GroES-like_sf"/>
</dbReference>
<name>A0ABV6L042_9SPHI</name>
<dbReference type="Pfam" id="PF13602">
    <property type="entry name" value="ADH_zinc_N_2"/>
    <property type="match status" value="1"/>
</dbReference>
<dbReference type="InterPro" id="IPR013154">
    <property type="entry name" value="ADH-like_N"/>
</dbReference>
<dbReference type="SUPFAM" id="SSF50129">
    <property type="entry name" value="GroES-like"/>
    <property type="match status" value="1"/>
</dbReference>
<proteinExistence type="predicted"/>
<gene>
    <name evidence="3" type="ORF">ACFFGT_02305</name>
</gene>
<dbReference type="SUPFAM" id="SSF51735">
    <property type="entry name" value="NAD(P)-binding Rossmann-fold domains"/>
    <property type="match status" value="1"/>
</dbReference>
<protein>
    <submittedName>
        <fullName evidence="3">NADP-dependent oxidoreductase</fullName>
        <ecNumber evidence="3">1.-.-.-</ecNumber>
    </submittedName>
</protein>
<dbReference type="Proteomes" id="UP001589828">
    <property type="component" value="Unassembled WGS sequence"/>
</dbReference>
<dbReference type="InterPro" id="IPR036291">
    <property type="entry name" value="NAD(P)-bd_dom_sf"/>
</dbReference>
<feature type="domain" description="Enoyl reductase (ER)" evidence="2">
    <location>
        <begin position="11"/>
        <end position="312"/>
    </location>
</feature>